<dbReference type="Proteomes" id="UP000838756">
    <property type="component" value="Unassembled WGS sequence"/>
</dbReference>
<evidence type="ECO:0000313" key="2">
    <source>
        <dbReference type="EMBL" id="CAH2247602.1"/>
    </source>
</evidence>
<organism evidence="2 3">
    <name type="scientific">Pararge aegeria aegeria</name>
    <dbReference type="NCBI Taxonomy" id="348720"/>
    <lineage>
        <taxon>Eukaryota</taxon>
        <taxon>Metazoa</taxon>
        <taxon>Ecdysozoa</taxon>
        <taxon>Arthropoda</taxon>
        <taxon>Hexapoda</taxon>
        <taxon>Insecta</taxon>
        <taxon>Pterygota</taxon>
        <taxon>Neoptera</taxon>
        <taxon>Endopterygota</taxon>
        <taxon>Lepidoptera</taxon>
        <taxon>Glossata</taxon>
        <taxon>Ditrysia</taxon>
        <taxon>Papilionoidea</taxon>
        <taxon>Nymphalidae</taxon>
        <taxon>Satyrinae</taxon>
        <taxon>Satyrini</taxon>
        <taxon>Parargina</taxon>
        <taxon>Pararge</taxon>
    </lineage>
</organism>
<evidence type="ECO:0000256" key="1">
    <source>
        <dbReference type="SAM" id="MobiDB-lite"/>
    </source>
</evidence>
<evidence type="ECO:0000313" key="3">
    <source>
        <dbReference type="Proteomes" id="UP000838756"/>
    </source>
</evidence>
<feature type="compositionally biased region" description="Polar residues" evidence="1">
    <location>
        <begin position="47"/>
        <end position="57"/>
    </location>
</feature>
<accession>A0A8S4S2X4</accession>
<comment type="caution">
    <text evidence="2">The sequence shown here is derived from an EMBL/GenBank/DDBJ whole genome shotgun (WGS) entry which is preliminary data.</text>
</comment>
<feature type="region of interest" description="Disordered" evidence="1">
    <location>
        <begin position="33"/>
        <end position="68"/>
    </location>
</feature>
<reference evidence="2" key="1">
    <citation type="submission" date="2022-03" db="EMBL/GenBank/DDBJ databases">
        <authorList>
            <person name="Lindestad O."/>
        </authorList>
    </citation>
    <scope>NUCLEOTIDE SEQUENCE</scope>
</reference>
<keyword evidence="3" id="KW-1185">Reference proteome</keyword>
<sequence length="68" mass="6932">MSRVNIIFGGSEARQDNTSGAYLFVSGAAVPRPDAAARGTPHGPSATGASSDKTSADSIKLLKKSVRV</sequence>
<proteinExistence type="predicted"/>
<name>A0A8S4S2X4_9NEOP</name>
<dbReference type="AlphaFoldDB" id="A0A8S4S2X4"/>
<protein>
    <submittedName>
        <fullName evidence="2">Jg768 protein</fullName>
    </submittedName>
</protein>
<dbReference type="EMBL" id="CAKXAJ010025963">
    <property type="protein sequence ID" value="CAH2247602.1"/>
    <property type="molecule type" value="Genomic_DNA"/>
</dbReference>
<gene>
    <name evidence="2" type="primary">jg768</name>
    <name evidence="2" type="ORF">PAEG_LOCUS21618</name>
</gene>